<dbReference type="Proteomes" id="UP000809789">
    <property type="component" value="Unassembled WGS sequence"/>
</dbReference>
<evidence type="ECO:0000313" key="5">
    <source>
        <dbReference type="Proteomes" id="UP000809789"/>
    </source>
</evidence>
<evidence type="ECO:0000256" key="2">
    <source>
        <dbReference type="SAM" id="Phobius"/>
    </source>
</evidence>
<gene>
    <name evidence="4" type="ORF">KVT40_007254</name>
</gene>
<comment type="caution">
    <text evidence="4">The sequence shown here is derived from an EMBL/GenBank/DDBJ whole genome shotgun (WGS) entry which is preliminary data.</text>
</comment>
<feature type="transmembrane region" description="Helical" evidence="2">
    <location>
        <begin position="330"/>
        <end position="354"/>
    </location>
</feature>
<feature type="compositionally biased region" description="Acidic residues" evidence="1">
    <location>
        <begin position="381"/>
        <end position="392"/>
    </location>
</feature>
<evidence type="ECO:0000313" key="4">
    <source>
        <dbReference type="EMBL" id="KAG8625503.1"/>
    </source>
</evidence>
<keyword evidence="2" id="KW-0812">Transmembrane</keyword>
<feature type="signal peptide" evidence="3">
    <location>
        <begin position="1"/>
        <end position="19"/>
    </location>
</feature>
<dbReference type="AlphaFoldDB" id="A0A8K0KZL8"/>
<organism evidence="4 5">
    <name type="scientific">Elsinoe batatas</name>
    <dbReference type="NCBI Taxonomy" id="2601811"/>
    <lineage>
        <taxon>Eukaryota</taxon>
        <taxon>Fungi</taxon>
        <taxon>Dikarya</taxon>
        <taxon>Ascomycota</taxon>
        <taxon>Pezizomycotina</taxon>
        <taxon>Dothideomycetes</taxon>
        <taxon>Dothideomycetidae</taxon>
        <taxon>Myriangiales</taxon>
        <taxon>Elsinoaceae</taxon>
        <taxon>Elsinoe</taxon>
    </lineage>
</organism>
<feature type="compositionally biased region" description="Basic residues" evidence="1">
    <location>
        <begin position="254"/>
        <end position="263"/>
    </location>
</feature>
<sequence length="414" mass="44986">MVSRLAGVIAATSALTAQALLIPPGMQSTGEPVELMLVKPDWQAIRLPCPECVFPTKQGEVEESAEGETMWIQGGANSLLLNISTIFGGNAVGLEDYALYPPLASFKKAKVDMIRADTSMVELVEGKANRISVTVTADSSMAKEEIVSPDADSVVRVQYQIMSIDNHPVTVDGIEVTALKRKDGKMALLNAEPIPKANSIFDSLPPAVGGAPAPSAPRPCSLPAPVCHFRDVLEAKLKEVQAKLPTKLQFPKKPGCHGRKGAKTHSGPDGVRLPTHRRPPHFQNKDDARPPHRPDGHRGKPWMHGRPHHYFGGPYHHHHHGGLHRAAQGILFVLVPIFLGITMGMLVSMIGMVVGRLIAFVWMRFVRGGRCGYASVRLNEDEAEAADKEETESVMSEPLPQYEDAPAYEEKESA</sequence>
<dbReference type="EMBL" id="JAESVG020000008">
    <property type="protein sequence ID" value="KAG8625503.1"/>
    <property type="molecule type" value="Genomic_DNA"/>
</dbReference>
<evidence type="ECO:0000256" key="3">
    <source>
        <dbReference type="SAM" id="SignalP"/>
    </source>
</evidence>
<keyword evidence="2" id="KW-0472">Membrane</keyword>
<accession>A0A8K0KZL8</accession>
<dbReference type="PANTHER" id="PTHR40622">
    <property type="match status" value="1"/>
</dbReference>
<keyword evidence="5" id="KW-1185">Reference proteome</keyword>
<dbReference type="PANTHER" id="PTHR40622:SF1">
    <property type="match status" value="1"/>
</dbReference>
<evidence type="ECO:0000256" key="1">
    <source>
        <dbReference type="SAM" id="MobiDB-lite"/>
    </source>
</evidence>
<feature type="region of interest" description="Disordered" evidence="1">
    <location>
        <begin position="245"/>
        <end position="305"/>
    </location>
</feature>
<feature type="chain" id="PRO_5035440650" evidence="3">
    <location>
        <begin position="20"/>
        <end position="414"/>
    </location>
</feature>
<keyword evidence="3" id="KW-0732">Signal</keyword>
<dbReference type="OrthoDB" id="5409353at2759"/>
<feature type="compositionally biased region" description="Basic and acidic residues" evidence="1">
    <location>
        <begin position="283"/>
        <end position="298"/>
    </location>
</feature>
<feature type="region of interest" description="Disordered" evidence="1">
    <location>
        <begin position="380"/>
        <end position="414"/>
    </location>
</feature>
<proteinExistence type="predicted"/>
<name>A0A8K0KZL8_9PEZI</name>
<reference evidence="4" key="1">
    <citation type="submission" date="2021-07" db="EMBL/GenBank/DDBJ databases">
        <title>Elsinoe batatas strain:CRI-CJ2 Genome sequencing and assembly.</title>
        <authorList>
            <person name="Huang L."/>
        </authorList>
    </citation>
    <scope>NUCLEOTIDE SEQUENCE</scope>
    <source>
        <strain evidence="4">CRI-CJ2</strain>
    </source>
</reference>
<protein>
    <submittedName>
        <fullName evidence="4">Uncharacterized protein</fullName>
    </submittedName>
</protein>
<keyword evidence="2" id="KW-1133">Transmembrane helix</keyword>